<evidence type="ECO:0000313" key="1">
    <source>
        <dbReference type="EMBL" id="CAH0101123.1"/>
    </source>
</evidence>
<sequence length="136" mass="15755">MVDEDSGIGGRDHMNWTSMFLISICVCLLRDELKPSRLLLFQVRLIDLKYSLIGMYSDSCFMQEVRIWSEFSRSGQPCRQSGSVCISNLLMKAFSLLCPDLRRCRVVLMSLFWWRNQSTMPGLVLEFTLGLPKSFR</sequence>
<name>A0A8J2WGW2_9CRUS</name>
<evidence type="ECO:0000313" key="2">
    <source>
        <dbReference type="Proteomes" id="UP000789390"/>
    </source>
</evidence>
<comment type="caution">
    <text evidence="1">The sequence shown here is derived from an EMBL/GenBank/DDBJ whole genome shotgun (WGS) entry which is preliminary data.</text>
</comment>
<organism evidence="1 2">
    <name type="scientific">Daphnia galeata</name>
    <dbReference type="NCBI Taxonomy" id="27404"/>
    <lineage>
        <taxon>Eukaryota</taxon>
        <taxon>Metazoa</taxon>
        <taxon>Ecdysozoa</taxon>
        <taxon>Arthropoda</taxon>
        <taxon>Crustacea</taxon>
        <taxon>Branchiopoda</taxon>
        <taxon>Diplostraca</taxon>
        <taxon>Cladocera</taxon>
        <taxon>Anomopoda</taxon>
        <taxon>Daphniidae</taxon>
        <taxon>Daphnia</taxon>
    </lineage>
</organism>
<dbReference type="OrthoDB" id="10339659at2759"/>
<protein>
    <submittedName>
        <fullName evidence="1">Uncharacterized protein</fullName>
    </submittedName>
</protein>
<dbReference type="EMBL" id="CAKKLH010000052">
    <property type="protein sequence ID" value="CAH0101123.1"/>
    <property type="molecule type" value="Genomic_DNA"/>
</dbReference>
<reference evidence="1" key="1">
    <citation type="submission" date="2021-11" db="EMBL/GenBank/DDBJ databases">
        <authorList>
            <person name="Schell T."/>
        </authorList>
    </citation>
    <scope>NUCLEOTIDE SEQUENCE</scope>
    <source>
        <strain evidence="1">M5</strain>
    </source>
</reference>
<dbReference type="Proteomes" id="UP000789390">
    <property type="component" value="Unassembled WGS sequence"/>
</dbReference>
<keyword evidence="2" id="KW-1185">Reference proteome</keyword>
<proteinExistence type="predicted"/>
<accession>A0A8J2WGW2</accession>
<dbReference type="AlphaFoldDB" id="A0A8J2WGW2"/>
<gene>
    <name evidence="1" type="ORF">DGAL_LOCUS3424</name>
</gene>